<dbReference type="AlphaFoldDB" id="A0A1F5HAS1"/>
<evidence type="ECO:0000256" key="4">
    <source>
        <dbReference type="ARBA" id="ARBA00022679"/>
    </source>
</evidence>
<feature type="transmembrane region" description="Helical" evidence="8">
    <location>
        <begin position="436"/>
        <end position="459"/>
    </location>
</feature>
<proteinExistence type="predicted"/>
<evidence type="ECO:0000256" key="7">
    <source>
        <dbReference type="ARBA" id="ARBA00023136"/>
    </source>
</evidence>
<evidence type="ECO:0000256" key="6">
    <source>
        <dbReference type="ARBA" id="ARBA00022989"/>
    </source>
</evidence>
<sequence length="591" mass="68131">MPRSLNFYLLVVIIFIAAVLRFYKLASVPPSLYWDEASLGYNAYSILKSARDEHGKFLPFTNFAAFGDYKPPGYIYATVPSIAVFGLNEFAIRFPSAFFGVLTVLLTYPLTKKLLENGSGWQSLHTPGVRKVKPWHTPGVNQAGLLAFEIRNLKFEIGNPEAIALLSAFFLAISPWHLQFSRGAFEANLGLFFSVLGIFLFVKFAQDHPIWILPSMLSFLAGIYTFTGQRLFVPFILIVLVIQFRKQILTQTKVVVATALIAAFLLWPLFVFITQTIEGRLRFDEVTIFKDLDPINQSTHYRQKDNFSWWSNIIHNRRLFYSYEYLTHYFDAFNPRFLFTKGDVNPRLSVQDTGELYYIDLALILVGIYFLFATKQKYRFLIIGWLLISPLGPATARETPHALRMIHILPTYQILSAIGLYSLYQVIRYKKLLITPAFFLSAIALATAGLLTLNFLYYLHMYYLHWPINYSGDWQYGYKQAVQDIKPLYDQVDQIIVTKALGRPYIYFLLYTQFDPKKYWQSAQVTKNQFFFIDVEGFDKFKFSDNPGQIPVVGRTLYVVQSGQLPQDAKKLRTIYDLSLSPVFDIGEKTL</sequence>
<name>A0A1F5HAS1_9BACT</name>
<keyword evidence="7 8" id="KW-0472">Membrane</keyword>
<dbReference type="STRING" id="1797737.A2196_00905"/>
<dbReference type="GO" id="GO:0009103">
    <property type="term" value="P:lipopolysaccharide biosynthetic process"/>
    <property type="evidence" value="ECO:0007669"/>
    <property type="project" value="UniProtKB-ARBA"/>
</dbReference>
<evidence type="ECO:0000256" key="8">
    <source>
        <dbReference type="SAM" id="Phobius"/>
    </source>
</evidence>
<dbReference type="Proteomes" id="UP000176751">
    <property type="component" value="Unassembled WGS sequence"/>
</dbReference>
<keyword evidence="5 8" id="KW-0812">Transmembrane</keyword>
<feature type="transmembrane region" description="Helical" evidence="8">
    <location>
        <begin position="402"/>
        <end position="424"/>
    </location>
</feature>
<keyword evidence="6 8" id="KW-1133">Transmembrane helix</keyword>
<feature type="transmembrane region" description="Helical" evidence="8">
    <location>
        <begin position="217"/>
        <end position="242"/>
    </location>
</feature>
<dbReference type="PANTHER" id="PTHR33908">
    <property type="entry name" value="MANNOSYLTRANSFERASE YKCB-RELATED"/>
    <property type="match status" value="1"/>
</dbReference>
<feature type="transmembrane region" description="Helical" evidence="8">
    <location>
        <begin position="380"/>
        <end position="396"/>
    </location>
</feature>
<feature type="transmembrane region" description="Helical" evidence="8">
    <location>
        <begin position="187"/>
        <end position="205"/>
    </location>
</feature>
<dbReference type="GO" id="GO:0006493">
    <property type="term" value="P:protein O-linked glycosylation"/>
    <property type="evidence" value="ECO:0007669"/>
    <property type="project" value="InterPro"/>
</dbReference>
<evidence type="ECO:0000313" key="10">
    <source>
        <dbReference type="EMBL" id="OGE01253.1"/>
    </source>
</evidence>
<organism evidence="10 11">
    <name type="scientific">Candidatus Curtissbacteria bacterium RIFOXYA1_FULL_41_14</name>
    <dbReference type="NCBI Taxonomy" id="1797737"/>
    <lineage>
        <taxon>Bacteria</taxon>
        <taxon>Candidatus Curtissiibacteriota</taxon>
    </lineage>
</organism>
<dbReference type="GO" id="GO:0000030">
    <property type="term" value="F:mannosyltransferase activity"/>
    <property type="evidence" value="ECO:0007669"/>
    <property type="project" value="InterPro"/>
</dbReference>
<protein>
    <recommendedName>
        <fullName evidence="9">ArnT-like N-terminal domain-containing protein</fullName>
    </recommendedName>
</protein>
<evidence type="ECO:0000259" key="9">
    <source>
        <dbReference type="Pfam" id="PF02366"/>
    </source>
</evidence>
<feature type="transmembrane region" description="Helical" evidence="8">
    <location>
        <begin position="254"/>
        <end position="273"/>
    </location>
</feature>
<dbReference type="PANTHER" id="PTHR33908:SF11">
    <property type="entry name" value="MEMBRANE PROTEIN"/>
    <property type="match status" value="1"/>
</dbReference>
<dbReference type="Pfam" id="PF02366">
    <property type="entry name" value="PMT"/>
    <property type="match status" value="1"/>
</dbReference>
<keyword evidence="2" id="KW-1003">Cell membrane</keyword>
<feature type="transmembrane region" description="Helical" evidence="8">
    <location>
        <begin position="356"/>
        <end position="373"/>
    </location>
</feature>
<evidence type="ECO:0000313" key="11">
    <source>
        <dbReference type="Proteomes" id="UP000176751"/>
    </source>
</evidence>
<keyword evidence="4" id="KW-0808">Transferase</keyword>
<evidence type="ECO:0000256" key="1">
    <source>
        <dbReference type="ARBA" id="ARBA00004651"/>
    </source>
</evidence>
<accession>A0A1F5HAS1</accession>
<keyword evidence="3" id="KW-0328">Glycosyltransferase</keyword>
<dbReference type="GO" id="GO:0005886">
    <property type="term" value="C:plasma membrane"/>
    <property type="evidence" value="ECO:0007669"/>
    <property type="project" value="UniProtKB-SubCell"/>
</dbReference>
<gene>
    <name evidence="10" type="ORF">A2196_00905</name>
</gene>
<dbReference type="EMBL" id="MFCA01000029">
    <property type="protein sequence ID" value="OGE01253.1"/>
    <property type="molecule type" value="Genomic_DNA"/>
</dbReference>
<feature type="domain" description="ArnT-like N-terminal" evidence="9">
    <location>
        <begin position="12"/>
        <end position="114"/>
    </location>
</feature>
<comment type="caution">
    <text evidence="10">The sequence shown here is derived from an EMBL/GenBank/DDBJ whole genome shotgun (WGS) entry which is preliminary data.</text>
</comment>
<dbReference type="InterPro" id="IPR003342">
    <property type="entry name" value="ArnT-like_N"/>
</dbReference>
<evidence type="ECO:0000256" key="2">
    <source>
        <dbReference type="ARBA" id="ARBA00022475"/>
    </source>
</evidence>
<comment type="subcellular location">
    <subcellularLocation>
        <location evidence="1">Cell membrane</location>
        <topology evidence="1">Multi-pass membrane protein</topology>
    </subcellularLocation>
</comment>
<dbReference type="InterPro" id="IPR050297">
    <property type="entry name" value="LipidA_mod_glycosyltrf_83"/>
</dbReference>
<evidence type="ECO:0000256" key="3">
    <source>
        <dbReference type="ARBA" id="ARBA00022676"/>
    </source>
</evidence>
<evidence type="ECO:0000256" key="5">
    <source>
        <dbReference type="ARBA" id="ARBA00022692"/>
    </source>
</evidence>
<dbReference type="GO" id="GO:0016763">
    <property type="term" value="F:pentosyltransferase activity"/>
    <property type="evidence" value="ECO:0007669"/>
    <property type="project" value="TreeGrafter"/>
</dbReference>
<feature type="transmembrane region" description="Helical" evidence="8">
    <location>
        <begin position="6"/>
        <end position="23"/>
    </location>
</feature>
<reference evidence="10 11" key="1">
    <citation type="journal article" date="2016" name="Nat. Commun.">
        <title>Thousands of microbial genomes shed light on interconnected biogeochemical processes in an aquifer system.</title>
        <authorList>
            <person name="Anantharaman K."/>
            <person name="Brown C.T."/>
            <person name="Hug L.A."/>
            <person name="Sharon I."/>
            <person name="Castelle C.J."/>
            <person name="Probst A.J."/>
            <person name="Thomas B.C."/>
            <person name="Singh A."/>
            <person name="Wilkins M.J."/>
            <person name="Karaoz U."/>
            <person name="Brodie E.L."/>
            <person name="Williams K.H."/>
            <person name="Hubbard S.S."/>
            <person name="Banfield J.F."/>
        </authorList>
    </citation>
    <scope>NUCLEOTIDE SEQUENCE [LARGE SCALE GENOMIC DNA]</scope>
</reference>